<dbReference type="SUPFAM" id="SSF50998">
    <property type="entry name" value="Quinoprotein alcohol dehydrogenase-like"/>
    <property type="match status" value="2"/>
</dbReference>
<keyword evidence="1" id="KW-0472">Membrane</keyword>
<dbReference type="InterPro" id="IPR011047">
    <property type="entry name" value="Quinoprotein_ADH-like_sf"/>
</dbReference>
<comment type="caution">
    <text evidence="3">The sequence shown here is derived from an EMBL/GenBank/DDBJ whole genome shotgun (WGS) entry which is preliminary data.</text>
</comment>
<keyword evidence="4" id="KW-1185">Reference proteome</keyword>
<dbReference type="Pfam" id="PF13715">
    <property type="entry name" value="CarbopepD_reg_2"/>
    <property type="match status" value="1"/>
</dbReference>
<dbReference type="SMART" id="SM00564">
    <property type="entry name" value="PQQ"/>
    <property type="match status" value="8"/>
</dbReference>
<gene>
    <name evidence="3" type="ORF">CVD27_24840</name>
</gene>
<evidence type="ECO:0000313" key="3">
    <source>
        <dbReference type="EMBL" id="PLS01488.1"/>
    </source>
</evidence>
<feature type="domain" description="Pyrrolo-quinoline quinone repeat" evidence="2">
    <location>
        <begin position="121"/>
        <end position="349"/>
    </location>
</feature>
<evidence type="ECO:0000313" key="4">
    <source>
        <dbReference type="Proteomes" id="UP000234950"/>
    </source>
</evidence>
<keyword evidence="1" id="KW-1133">Transmembrane helix</keyword>
<accession>A0A2N5H7L1</accession>
<organism evidence="3 4">
    <name type="scientific">Neobacillus cucumis</name>
    <dbReference type="NCBI Taxonomy" id="1740721"/>
    <lineage>
        <taxon>Bacteria</taxon>
        <taxon>Bacillati</taxon>
        <taxon>Bacillota</taxon>
        <taxon>Bacilli</taxon>
        <taxon>Bacillales</taxon>
        <taxon>Bacillaceae</taxon>
        <taxon>Neobacillus</taxon>
    </lineage>
</organism>
<dbReference type="Gene3D" id="2.60.40.1120">
    <property type="entry name" value="Carboxypeptidase-like, regulatory domain"/>
    <property type="match status" value="1"/>
</dbReference>
<feature type="transmembrane region" description="Helical" evidence="1">
    <location>
        <begin position="52"/>
        <end position="70"/>
    </location>
</feature>
<dbReference type="InterPro" id="IPR018391">
    <property type="entry name" value="PQQ_b-propeller_rpt"/>
</dbReference>
<dbReference type="InterPro" id="IPR002372">
    <property type="entry name" value="PQQ_rpt_dom"/>
</dbReference>
<dbReference type="OrthoDB" id="1858867at2"/>
<dbReference type="Proteomes" id="UP000234950">
    <property type="component" value="Unassembled WGS sequence"/>
</dbReference>
<proteinExistence type="predicted"/>
<dbReference type="Gene3D" id="2.40.128.630">
    <property type="match status" value="1"/>
</dbReference>
<dbReference type="Pfam" id="PF13360">
    <property type="entry name" value="PQQ_2"/>
    <property type="match status" value="1"/>
</dbReference>
<dbReference type="Gene3D" id="2.40.10.480">
    <property type="match status" value="1"/>
</dbReference>
<evidence type="ECO:0000256" key="1">
    <source>
        <dbReference type="SAM" id="Phobius"/>
    </source>
</evidence>
<reference evidence="3 4" key="1">
    <citation type="submission" date="2017-11" db="EMBL/GenBank/DDBJ databases">
        <title>Comparitive Functional Genomics of Dry Heat Resistant strains isolated from the Viking Spacecraft.</title>
        <authorList>
            <person name="Seuylemezian A."/>
            <person name="Cooper K."/>
            <person name="Vaishampayan P."/>
        </authorList>
    </citation>
    <scope>NUCLEOTIDE SEQUENCE [LARGE SCALE GENOMIC DNA]</scope>
    <source>
        <strain evidence="3 4">V32-6</strain>
    </source>
</reference>
<evidence type="ECO:0000259" key="2">
    <source>
        <dbReference type="Pfam" id="PF13360"/>
    </source>
</evidence>
<dbReference type="PANTHER" id="PTHR34512:SF30">
    <property type="entry name" value="OUTER MEMBRANE PROTEIN ASSEMBLY FACTOR BAMB"/>
    <property type="match status" value="1"/>
</dbReference>
<name>A0A2N5H7L1_9BACI</name>
<sequence>MTGKMSTIIGSIYLFINNKFIISRKEYPIYKRGEKMENNQRSRRERFDRHRFFSILTCAILLIFIFQLIGNAPFAHAATTKFTQGTGYSKGLYDSYADQPIALNWNRNSRFAGSTVPALKWSYKTAGEITASPVTDKNGTVYIGSKDTYLYAFTQDGKLKWKYKTADSISASAVVASDGTIYVTSGMTLYAVTSLGKTKWTYKIAAESNSSLWLNSPPAIGPDGTIYVGVSGFYKNGDTTIAKGRLLAISNLGKYKWQLNTASIDSTPAIGSDGTIYITDVYYASSGNYVTLSGNVYAVASTGKQKWKYTIGSYTPSSVLIGSDGTLYVGSEDNYFYAINPTTGKAKWKVKLDNDITATAALDKTGNAYIGTSGGRFYAIDPTGKIKWEYKANGGIQSSALVDAAGVIYFGSDDNYLHALGPDGKLKWKATTLGKVVSSPAINEKRDIIVGSSDGKLYVYNPAGKAKYSFSGTVLSKQTRKPLAGATIFIAGQKITTSSMGTFTIKDIPSSQYALTISRRGYYTYVNDFYNITSNLTNRVFYLETGGALTPSPASGVAHTTVKVSGKGFPIDESGEIFIDLNLNKLRDDNETYAWVKTSINGEISPVSLVVPELKATKYEIMYTSKSIADDPNSVTPGLFTLNPLKATITSNIVVAEPHVTAKLSGSGYALGERGKLYFDKNRNGKFEWDEPYQWFQMPKGTFSNISLFIPNVTPGIYPIRYESDLGTLTVSPLMFTVNKTSAKITLNKTSGTALTKVTITGSSFVSGESGTVYFDANRNKKLDYSTDPSVYVQADSTGKFTSSPLTVPDVSIGSYYIYFQPSNDTLNVTPALFNVTATQAKMTITPIRGVPYTKINVSGSLFPADVSGYVYFDVNKNGNFEYTEPNSYLTTSSQGDFQNVSITAPSATPGVYPIRFSPSGGTLAVPSVTFTLDKPTGTLALSVTKALPHETVSLSGKGFLPYESGMVYYDINNNGKRDYDVPGEIVQYVTANSTGEFNLLDLGVPDVQTAATYKIRYESNFGPLDIPPASLWISKTPAKITAAASVSRTGTLTVSGTQFPINESGYVYIDLNNNETRDYWPNEPQGYVSTDSTGKIQVNLSIPADTPVGTYKIRFDSYSSLGELSVPPISVTIN</sequence>
<dbReference type="AlphaFoldDB" id="A0A2N5H7L1"/>
<keyword evidence="1" id="KW-0812">Transmembrane</keyword>
<protein>
    <recommendedName>
        <fullName evidence="2">Pyrrolo-quinoline quinone repeat domain-containing protein</fullName>
    </recommendedName>
</protein>
<dbReference type="EMBL" id="PGVE01000094">
    <property type="protein sequence ID" value="PLS01488.1"/>
    <property type="molecule type" value="Genomic_DNA"/>
</dbReference>
<dbReference type="InterPro" id="IPR015943">
    <property type="entry name" value="WD40/YVTN_repeat-like_dom_sf"/>
</dbReference>
<dbReference type="Gene3D" id="2.130.10.10">
    <property type="entry name" value="YVTN repeat-like/Quinoprotein amine dehydrogenase"/>
    <property type="match status" value="1"/>
</dbReference>
<dbReference type="PANTHER" id="PTHR34512">
    <property type="entry name" value="CELL SURFACE PROTEIN"/>
    <property type="match status" value="1"/>
</dbReference>